<organism evidence="1 2">
    <name type="scientific">Citrobacter freundii</name>
    <dbReference type="NCBI Taxonomy" id="546"/>
    <lineage>
        <taxon>Bacteria</taxon>
        <taxon>Pseudomonadati</taxon>
        <taxon>Pseudomonadota</taxon>
        <taxon>Gammaproteobacteria</taxon>
        <taxon>Enterobacterales</taxon>
        <taxon>Enterobacteriaceae</taxon>
        <taxon>Citrobacter</taxon>
        <taxon>Citrobacter freundii complex</taxon>
    </lineage>
</organism>
<evidence type="ECO:0000313" key="2">
    <source>
        <dbReference type="Proteomes" id="UP001164536"/>
    </source>
</evidence>
<proteinExistence type="predicted"/>
<dbReference type="RefSeq" id="WP_071444864.1">
    <property type="nucleotide sequence ID" value="NZ_CP114569.1"/>
</dbReference>
<sequence length="120" mass="13992">MAKFFIPGVEAVEVKGPAFIPPQRKGVKFRTPPRGSEELGRFYDLVFSPEAFFASWCGRTGHYAYTSQDKPWRQAENQDGFIYLWPITRFSLWGEYITWEMSADSEWAKCCCKEYVEINL</sequence>
<evidence type="ECO:0000313" key="1">
    <source>
        <dbReference type="EMBL" id="WAZ60673.1"/>
    </source>
</evidence>
<reference evidence="1" key="1">
    <citation type="submission" date="2022-12" db="EMBL/GenBank/DDBJ databases">
        <title>2953647.</title>
        <authorList>
            <person name="Hergert J."/>
            <person name="Casey R."/>
            <person name="Wagner J."/>
            <person name="Young E.L."/>
            <person name="Oakeson K.F."/>
        </authorList>
    </citation>
    <scope>NUCLEOTIDE SEQUENCE</scope>
    <source>
        <strain evidence="1">2953647</strain>
        <plasmid evidence="1">unnamed5</plasmid>
    </source>
</reference>
<accession>A0ABY7LCT2</accession>
<dbReference type="EMBL" id="CP114569">
    <property type="protein sequence ID" value="WAZ60673.1"/>
    <property type="molecule type" value="Genomic_DNA"/>
</dbReference>
<protein>
    <submittedName>
        <fullName evidence="1">Uncharacterized protein</fullName>
    </submittedName>
</protein>
<keyword evidence="1" id="KW-0614">Plasmid</keyword>
<geneLocation type="plasmid" evidence="1 2">
    <name>unnamed5</name>
</geneLocation>
<gene>
    <name evidence="1" type="ORF">O4000_29095</name>
</gene>
<dbReference type="Proteomes" id="UP001164536">
    <property type="component" value="Plasmid unnamed5"/>
</dbReference>
<name>A0ABY7LCT2_CITFR</name>
<keyword evidence="2" id="KW-1185">Reference proteome</keyword>